<gene>
    <name evidence="5" type="ORF">D8674_028561</name>
</gene>
<name>A0A5N5IA16_9ROSA</name>
<sequence>MAKLAIVDLSNEDCFKPGTSSWLSIRKDICHALEDLGCFVAILPDKISSELRSAHFGMLDELFDFPTETKVKSSYEKPYPTGYQRVEGAVYESLGIAGATNPEQTQIFEHHFWPNGNDVFHETADLYIKVMEELHHAVMRMVFENYGVEEYLDDHLQSTIHTCRFSKYSEPAEKTGTDMSILRGIHGHTDTNFTTILYQNDVKGLEIKSKDDEWIGFDPLPSSFIFLAGDGVQVWSNDRIRASRHRVTWSENDVRYSGGLFSFRVGETHTPKELIDEDHPLQYKPLNTSVYTEYRKKNYASIGPDYTVKAYCGV</sequence>
<dbReference type="Proteomes" id="UP000327157">
    <property type="component" value="Chromosome 6"/>
</dbReference>
<comment type="similarity">
    <text evidence="3">Belongs to the iron/ascorbate-dependent oxidoreductase family.</text>
</comment>
<dbReference type="InterPro" id="IPR044861">
    <property type="entry name" value="IPNS-like_FE2OG_OXY"/>
</dbReference>
<dbReference type="PANTHER" id="PTHR47990">
    <property type="entry name" value="2-OXOGLUTARATE (2OG) AND FE(II)-DEPENDENT OXYGENASE SUPERFAMILY PROTEIN-RELATED"/>
    <property type="match status" value="1"/>
</dbReference>
<evidence type="ECO:0000313" key="5">
    <source>
        <dbReference type="EMBL" id="KAB2632314.1"/>
    </source>
</evidence>
<keyword evidence="5" id="KW-0223">Dioxygenase</keyword>
<dbReference type="InterPro" id="IPR050231">
    <property type="entry name" value="Iron_ascorbate_oxido_reductase"/>
</dbReference>
<dbReference type="Pfam" id="PF14226">
    <property type="entry name" value="DIOX_N"/>
    <property type="match status" value="1"/>
</dbReference>
<comment type="caution">
    <text evidence="5">The sequence shown here is derived from an EMBL/GenBank/DDBJ whole genome shotgun (WGS) entry which is preliminary data.</text>
</comment>
<reference evidence="6" key="2">
    <citation type="submission" date="2019-10" db="EMBL/GenBank/DDBJ databases">
        <title>A de novo genome assembly of a pear dwarfing rootstock.</title>
        <authorList>
            <person name="Wang F."/>
            <person name="Wang J."/>
            <person name="Li S."/>
            <person name="Zhang Y."/>
            <person name="Fang M."/>
            <person name="Ma L."/>
            <person name="Zhao Y."/>
            <person name="Jiang S."/>
        </authorList>
    </citation>
    <scope>NUCLEOTIDE SEQUENCE [LARGE SCALE GENOMIC DNA]</scope>
</reference>
<dbReference type="InterPro" id="IPR005123">
    <property type="entry name" value="Oxoglu/Fe-dep_dioxygenase_dom"/>
</dbReference>
<dbReference type="Pfam" id="PF03171">
    <property type="entry name" value="2OG-FeII_Oxy"/>
    <property type="match status" value="1"/>
</dbReference>
<feature type="domain" description="Fe2OG dioxygenase" evidence="4">
    <location>
        <begin position="159"/>
        <end position="267"/>
    </location>
</feature>
<dbReference type="PROSITE" id="PS51471">
    <property type="entry name" value="FE2OG_OXY"/>
    <property type="match status" value="1"/>
</dbReference>
<reference evidence="5 6" key="3">
    <citation type="submission" date="2019-11" db="EMBL/GenBank/DDBJ databases">
        <title>A de novo genome assembly of a pear dwarfing rootstock.</title>
        <authorList>
            <person name="Wang F."/>
            <person name="Wang J."/>
            <person name="Li S."/>
            <person name="Zhang Y."/>
            <person name="Fang M."/>
            <person name="Ma L."/>
            <person name="Zhao Y."/>
            <person name="Jiang S."/>
        </authorList>
    </citation>
    <scope>NUCLEOTIDE SEQUENCE [LARGE SCALE GENOMIC DNA]</scope>
    <source>
        <strain evidence="5">S2</strain>
        <tissue evidence="5">Leaf</tissue>
    </source>
</reference>
<accession>A0A5N5IA16</accession>
<evidence type="ECO:0000256" key="3">
    <source>
        <dbReference type="RuleBase" id="RU003682"/>
    </source>
</evidence>
<keyword evidence="3" id="KW-0560">Oxidoreductase</keyword>
<dbReference type="SUPFAM" id="SSF51197">
    <property type="entry name" value="Clavaminate synthase-like"/>
    <property type="match status" value="1"/>
</dbReference>
<keyword evidence="2 3" id="KW-0408">Iron</keyword>
<evidence type="ECO:0000256" key="1">
    <source>
        <dbReference type="ARBA" id="ARBA00022723"/>
    </source>
</evidence>
<protein>
    <submittedName>
        <fullName evidence="5">2-oxoglutarate-dependent dioxygenase AOP2-like</fullName>
    </submittedName>
</protein>
<dbReference type="GO" id="GO:0046872">
    <property type="term" value="F:metal ion binding"/>
    <property type="evidence" value="ECO:0007669"/>
    <property type="project" value="UniProtKB-KW"/>
</dbReference>
<dbReference type="AlphaFoldDB" id="A0A5N5IA16"/>
<keyword evidence="1 3" id="KW-0479">Metal-binding</keyword>
<dbReference type="Gene3D" id="2.60.120.330">
    <property type="entry name" value="B-lactam Antibiotic, Isopenicillin N Synthase, Chain"/>
    <property type="match status" value="1"/>
</dbReference>
<organism evidence="5 6">
    <name type="scientific">Pyrus ussuriensis x Pyrus communis</name>
    <dbReference type="NCBI Taxonomy" id="2448454"/>
    <lineage>
        <taxon>Eukaryota</taxon>
        <taxon>Viridiplantae</taxon>
        <taxon>Streptophyta</taxon>
        <taxon>Embryophyta</taxon>
        <taxon>Tracheophyta</taxon>
        <taxon>Spermatophyta</taxon>
        <taxon>Magnoliopsida</taxon>
        <taxon>eudicotyledons</taxon>
        <taxon>Gunneridae</taxon>
        <taxon>Pentapetalae</taxon>
        <taxon>rosids</taxon>
        <taxon>fabids</taxon>
        <taxon>Rosales</taxon>
        <taxon>Rosaceae</taxon>
        <taxon>Amygdaloideae</taxon>
        <taxon>Maleae</taxon>
        <taxon>Pyrus</taxon>
    </lineage>
</organism>
<reference evidence="5 6" key="1">
    <citation type="submission" date="2019-09" db="EMBL/GenBank/DDBJ databases">
        <authorList>
            <person name="Ou C."/>
        </authorList>
    </citation>
    <scope>NUCLEOTIDE SEQUENCE [LARGE SCALE GENOMIC DNA]</scope>
    <source>
        <strain evidence="5">S2</strain>
        <tissue evidence="5">Leaf</tissue>
    </source>
</reference>
<dbReference type="InterPro" id="IPR026992">
    <property type="entry name" value="DIOX_N"/>
</dbReference>
<evidence type="ECO:0000313" key="6">
    <source>
        <dbReference type="Proteomes" id="UP000327157"/>
    </source>
</evidence>
<dbReference type="OrthoDB" id="288590at2759"/>
<dbReference type="EMBL" id="SMOL01000120">
    <property type="protein sequence ID" value="KAB2632314.1"/>
    <property type="molecule type" value="Genomic_DNA"/>
</dbReference>
<evidence type="ECO:0000259" key="4">
    <source>
        <dbReference type="PROSITE" id="PS51471"/>
    </source>
</evidence>
<dbReference type="GO" id="GO:0051213">
    <property type="term" value="F:dioxygenase activity"/>
    <property type="evidence" value="ECO:0007669"/>
    <property type="project" value="UniProtKB-KW"/>
</dbReference>
<keyword evidence="6" id="KW-1185">Reference proteome</keyword>
<dbReference type="InterPro" id="IPR027443">
    <property type="entry name" value="IPNS-like_sf"/>
</dbReference>
<evidence type="ECO:0000256" key="2">
    <source>
        <dbReference type="ARBA" id="ARBA00023004"/>
    </source>
</evidence>
<proteinExistence type="inferred from homology"/>